<dbReference type="GO" id="GO:0000287">
    <property type="term" value="F:magnesium ion binding"/>
    <property type="evidence" value="ECO:0007669"/>
    <property type="project" value="UniProtKB-UniRule"/>
</dbReference>
<keyword evidence="5 18" id="KW-0808">Transferase</keyword>
<evidence type="ECO:0000256" key="8">
    <source>
        <dbReference type="ARBA" id="ARBA00022737"/>
    </source>
</evidence>
<keyword evidence="6 18" id="KW-0548">Nucleotidyltransferase</keyword>
<evidence type="ECO:0000256" key="7">
    <source>
        <dbReference type="ARBA" id="ARBA00022723"/>
    </source>
</evidence>
<dbReference type="Gene3D" id="2.160.10.10">
    <property type="entry name" value="Hexapeptide repeat proteins"/>
    <property type="match status" value="1"/>
</dbReference>
<keyword evidence="10 18" id="KW-0133">Cell shape</keyword>
<keyword evidence="14 18" id="KW-0961">Cell wall biogenesis/degradation</keyword>
<dbReference type="CDD" id="cd02540">
    <property type="entry name" value="GT2_GlmU_N_bac"/>
    <property type="match status" value="1"/>
</dbReference>
<comment type="pathway">
    <text evidence="18">Nucleotide-sugar biosynthesis; UDP-N-acetyl-alpha-D-glucosamine biosynthesis; N-acetyl-alpha-D-glucosamine 1-phosphate from alpha-D-glucosamine 6-phosphate (route II): step 2/2.</text>
</comment>
<dbReference type="InterPro" id="IPR001451">
    <property type="entry name" value="Hexapep"/>
</dbReference>
<feature type="binding site" evidence="18">
    <location>
        <position position="227"/>
    </location>
    <ligand>
        <name>Mg(2+)</name>
        <dbReference type="ChEBI" id="CHEBI:18420"/>
    </ligand>
</feature>
<dbReference type="InterPro" id="IPR050065">
    <property type="entry name" value="GlmU-like"/>
</dbReference>
<feature type="binding site" evidence="18">
    <location>
        <position position="366"/>
    </location>
    <ligand>
        <name>UDP-N-acetyl-alpha-D-glucosamine</name>
        <dbReference type="ChEBI" id="CHEBI:57705"/>
    </ligand>
</feature>
<dbReference type="PROSITE" id="PS00101">
    <property type="entry name" value="HEXAPEP_TRANSFERASES"/>
    <property type="match status" value="1"/>
</dbReference>
<dbReference type="KEGG" id="mhd:Marky_0116"/>
<dbReference type="AlphaFoldDB" id="F2NLP9"/>
<feature type="binding site" evidence="18">
    <location>
        <position position="333"/>
    </location>
    <ligand>
        <name>UDP-N-acetyl-alpha-D-glucosamine</name>
        <dbReference type="ChEBI" id="CHEBI:57705"/>
    </ligand>
</feature>
<comment type="subunit">
    <text evidence="18">Homotrimer.</text>
</comment>
<dbReference type="InterPro" id="IPR038009">
    <property type="entry name" value="GlmU_C_LbH"/>
</dbReference>
<feature type="region of interest" description="Linker" evidence="18">
    <location>
        <begin position="230"/>
        <end position="250"/>
    </location>
</feature>
<dbReference type="GO" id="GO:0008360">
    <property type="term" value="P:regulation of cell shape"/>
    <property type="evidence" value="ECO:0007669"/>
    <property type="project" value="UniProtKB-KW"/>
</dbReference>
<protein>
    <recommendedName>
        <fullName evidence="18">Bifunctional protein GlmU</fullName>
    </recommendedName>
    <domain>
        <recommendedName>
            <fullName evidence="18">UDP-N-acetylglucosamine pyrophosphorylase</fullName>
            <ecNumber evidence="18">2.7.7.23</ecNumber>
        </recommendedName>
        <alternativeName>
            <fullName evidence="18">N-acetylglucosamine-1-phosphate uridyltransferase</fullName>
        </alternativeName>
    </domain>
    <domain>
        <recommendedName>
            <fullName evidence="18">Glucosamine-1-phosphate N-acetyltransferase</fullName>
            <ecNumber evidence="18">2.3.1.157</ecNumber>
        </recommendedName>
    </domain>
</protein>
<proteinExistence type="inferred from homology"/>
<evidence type="ECO:0000313" key="20">
    <source>
        <dbReference type="EMBL" id="AEB10879.1"/>
    </source>
</evidence>
<feature type="binding site" evidence="18">
    <location>
        <begin position="386"/>
        <end position="387"/>
    </location>
    <ligand>
        <name>acetyl-CoA</name>
        <dbReference type="ChEBI" id="CHEBI:57288"/>
    </ligand>
</feature>
<dbReference type="EC" id="2.3.1.157" evidence="18"/>
<comment type="catalytic activity">
    <reaction evidence="15 18">
        <text>alpha-D-glucosamine 1-phosphate + acetyl-CoA = N-acetyl-alpha-D-glucosamine 1-phosphate + CoA + H(+)</text>
        <dbReference type="Rhea" id="RHEA:13725"/>
        <dbReference type="ChEBI" id="CHEBI:15378"/>
        <dbReference type="ChEBI" id="CHEBI:57287"/>
        <dbReference type="ChEBI" id="CHEBI:57288"/>
        <dbReference type="ChEBI" id="CHEBI:57776"/>
        <dbReference type="ChEBI" id="CHEBI:58516"/>
        <dbReference type="EC" id="2.3.1.157"/>
    </reaction>
</comment>
<dbReference type="HOGENOM" id="CLU_029499_15_2_0"/>
<evidence type="ECO:0000256" key="10">
    <source>
        <dbReference type="ARBA" id="ARBA00022960"/>
    </source>
</evidence>
<dbReference type="UniPathway" id="UPA00113">
    <property type="reaction ID" value="UER00532"/>
</dbReference>
<evidence type="ECO:0000256" key="5">
    <source>
        <dbReference type="ARBA" id="ARBA00022679"/>
    </source>
</evidence>
<keyword evidence="11 18" id="KW-0573">Peptidoglycan synthesis</keyword>
<evidence type="ECO:0000256" key="14">
    <source>
        <dbReference type="ARBA" id="ARBA00023316"/>
    </source>
</evidence>
<feature type="region of interest" description="N-acetyltransferase" evidence="18">
    <location>
        <begin position="251"/>
        <end position="457"/>
    </location>
</feature>
<feature type="binding site" evidence="18">
    <location>
        <position position="103"/>
    </location>
    <ligand>
        <name>Mg(2+)</name>
        <dbReference type="ChEBI" id="CHEBI:18420"/>
    </ligand>
</feature>
<evidence type="ECO:0000256" key="4">
    <source>
        <dbReference type="ARBA" id="ARBA00022490"/>
    </source>
</evidence>
<feature type="binding site" evidence="18">
    <location>
        <position position="73"/>
    </location>
    <ligand>
        <name>UDP-N-acetyl-alpha-D-glucosamine</name>
        <dbReference type="ChEBI" id="CHEBI:57705"/>
    </ligand>
</feature>
<dbReference type="GO" id="GO:0009245">
    <property type="term" value="P:lipid A biosynthetic process"/>
    <property type="evidence" value="ECO:0007669"/>
    <property type="project" value="UniProtKB-UniRule"/>
</dbReference>
<dbReference type="GO" id="GO:0009252">
    <property type="term" value="P:peptidoglycan biosynthetic process"/>
    <property type="evidence" value="ECO:0007669"/>
    <property type="project" value="UniProtKB-UniRule"/>
</dbReference>
<feature type="binding site" evidence="18">
    <location>
        <position position="170"/>
    </location>
    <ligand>
        <name>UDP-N-acetyl-alpha-D-glucosamine</name>
        <dbReference type="ChEBI" id="CHEBI:57705"/>
    </ligand>
</feature>
<dbReference type="GO" id="GO:0005737">
    <property type="term" value="C:cytoplasm"/>
    <property type="evidence" value="ECO:0007669"/>
    <property type="project" value="UniProtKB-SubCell"/>
</dbReference>
<dbReference type="NCBIfam" id="TIGR01173">
    <property type="entry name" value="glmU"/>
    <property type="match status" value="1"/>
</dbReference>
<keyword evidence="13 18" id="KW-0012">Acyltransferase</keyword>
<dbReference type="EC" id="2.7.7.23" evidence="18"/>
<evidence type="ECO:0000259" key="19">
    <source>
        <dbReference type="Pfam" id="PF12804"/>
    </source>
</evidence>
<dbReference type="InterPro" id="IPR005882">
    <property type="entry name" value="Bifunctional_GlmU"/>
</dbReference>
<dbReference type="RefSeq" id="WP_013702934.1">
    <property type="nucleotide sequence ID" value="NC_015387.1"/>
</dbReference>
<comment type="pathway">
    <text evidence="18">Nucleotide-sugar biosynthesis; UDP-N-acetyl-alpha-D-glucosamine biosynthesis; UDP-N-acetyl-alpha-D-glucosamine from N-acetyl-alpha-D-glucosamine 1-phosphate: step 1/1.</text>
</comment>
<keyword evidence="4 18" id="KW-0963">Cytoplasm</keyword>
<evidence type="ECO:0000256" key="16">
    <source>
        <dbReference type="ARBA" id="ARBA00048493"/>
    </source>
</evidence>
<dbReference type="OrthoDB" id="9775031at2"/>
<dbReference type="EMBL" id="CP002630">
    <property type="protein sequence ID" value="AEB10879.1"/>
    <property type="molecule type" value="Genomic_DNA"/>
</dbReference>
<evidence type="ECO:0000256" key="11">
    <source>
        <dbReference type="ARBA" id="ARBA00022984"/>
    </source>
</evidence>
<dbReference type="NCBIfam" id="NF010938">
    <property type="entry name" value="PRK14358.1"/>
    <property type="match status" value="1"/>
</dbReference>
<feature type="binding site" evidence="18">
    <location>
        <begin position="101"/>
        <end position="103"/>
    </location>
    <ligand>
        <name>UDP-N-acetyl-alpha-D-glucosamine</name>
        <dbReference type="ChEBI" id="CHEBI:57705"/>
    </ligand>
</feature>
<evidence type="ECO:0000256" key="9">
    <source>
        <dbReference type="ARBA" id="ARBA00022842"/>
    </source>
</evidence>
<keyword evidence="12 18" id="KW-0511">Multifunctional enzyme</keyword>
<dbReference type="HAMAP" id="MF_01631">
    <property type="entry name" value="GlmU"/>
    <property type="match status" value="1"/>
</dbReference>
<dbReference type="InterPro" id="IPR011004">
    <property type="entry name" value="Trimer_LpxA-like_sf"/>
</dbReference>
<evidence type="ECO:0000256" key="17">
    <source>
        <dbReference type="ARBA" id="ARBA00049628"/>
    </source>
</evidence>
<dbReference type="GO" id="GO:0019134">
    <property type="term" value="F:glucosamine-1-phosphate N-acetyltransferase activity"/>
    <property type="evidence" value="ECO:0007669"/>
    <property type="project" value="UniProtKB-UniRule"/>
</dbReference>
<keyword evidence="7 18" id="KW-0479">Metal-binding</keyword>
<comment type="pathway">
    <text evidence="18">Bacterial outer membrane biogenesis; LPS lipid A biosynthesis.</text>
</comment>
<feature type="binding site" evidence="18">
    <location>
        <position position="227"/>
    </location>
    <ligand>
        <name>UDP-N-acetyl-alpha-D-glucosamine</name>
        <dbReference type="ChEBI" id="CHEBI:57705"/>
    </ligand>
</feature>
<dbReference type="SUPFAM" id="SSF51161">
    <property type="entry name" value="Trimeric LpxA-like enzymes"/>
    <property type="match status" value="1"/>
</dbReference>
<dbReference type="CDD" id="cd03353">
    <property type="entry name" value="LbH_GlmU_C"/>
    <property type="match status" value="1"/>
</dbReference>
<evidence type="ECO:0000256" key="2">
    <source>
        <dbReference type="ARBA" id="ARBA00007707"/>
    </source>
</evidence>
<feature type="binding site" evidence="18">
    <location>
        <position position="351"/>
    </location>
    <ligand>
        <name>UDP-N-acetyl-alpha-D-glucosamine</name>
        <dbReference type="ChEBI" id="CHEBI:57705"/>
    </ligand>
</feature>
<comment type="similarity">
    <text evidence="2 18">In the C-terminal section; belongs to the transferase hexapeptide repeat family.</text>
</comment>
<comment type="cofactor">
    <cofactor evidence="18">
        <name>Mg(2+)</name>
        <dbReference type="ChEBI" id="CHEBI:18420"/>
    </cofactor>
    <text evidence="18">Binds 1 Mg(2+) ion per subunit.</text>
</comment>
<dbReference type="eggNOG" id="COG1207">
    <property type="taxonomic scope" value="Bacteria"/>
</dbReference>
<feature type="active site" description="Proton acceptor" evidence="18">
    <location>
        <position position="363"/>
    </location>
</feature>
<feature type="binding site" evidence="18">
    <location>
        <position position="155"/>
    </location>
    <ligand>
        <name>UDP-N-acetyl-alpha-D-glucosamine</name>
        <dbReference type="ChEBI" id="CHEBI:57705"/>
    </ligand>
</feature>
<dbReference type="Proteomes" id="UP000007030">
    <property type="component" value="Chromosome"/>
</dbReference>
<dbReference type="PANTHER" id="PTHR43584:SF3">
    <property type="entry name" value="BIFUNCTIONAL PROTEIN GLMU"/>
    <property type="match status" value="1"/>
</dbReference>
<accession>F2NLP9</accession>
<keyword evidence="21" id="KW-1185">Reference proteome</keyword>
<evidence type="ECO:0000256" key="12">
    <source>
        <dbReference type="ARBA" id="ARBA00023268"/>
    </source>
</evidence>
<evidence type="ECO:0000256" key="13">
    <source>
        <dbReference type="ARBA" id="ARBA00023315"/>
    </source>
</evidence>
<dbReference type="InterPro" id="IPR018357">
    <property type="entry name" value="Hexapep_transf_CS"/>
</dbReference>
<feature type="binding site" evidence="18">
    <location>
        <position position="423"/>
    </location>
    <ligand>
        <name>acetyl-CoA</name>
        <dbReference type="ChEBI" id="CHEBI:57288"/>
    </ligand>
</feature>
<keyword evidence="9 18" id="KW-0460">Magnesium</keyword>
<comment type="similarity">
    <text evidence="3 18">In the N-terminal section; belongs to the N-acetylglucosamine-1-phosphate uridyltransferase family.</text>
</comment>
<evidence type="ECO:0000256" key="15">
    <source>
        <dbReference type="ARBA" id="ARBA00048247"/>
    </source>
</evidence>
<evidence type="ECO:0000256" key="6">
    <source>
        <dbReference type="ARBA" id="ARBA00022695"/>
    </source>
</evidence>
<dbReference type="UniPathway" id="UPA00973"/>
<dbReference type="GO" id="GO:0000902">
    <property type="term" value="P:cell morphogenesis"/>
    <property type="evidence" value="ECO:0007669"/>
    <property type="project" value="UniProtKB-UniRule"/>
</dbReference>
<feature type="binding site" evidence="18">
    <location>
        <position position="22"/>
    </location>
    <ligand>
        <name>UDP-N-acetyl-alpha-D-glucosamine</name>
        <dbReference type="ChEBI" id="CHEBI:57705"/>
    </ligand>
</feature>
<dbReference type="Pfam" id="PF14602">
    <property type="entry name" value="Hexapep_2"/>
    <property type="match status" value="1"/>
</dbReference>
<feature type="binding site" evidence="18">
    <location>
        <begin position="8"/>
        <end position="11"/>
    </location>
    <ligand>
        <name>UDP-N-acetyl-alpha-D-glucosamine</name>
        <dbReference type="ChEBI" id="CHEBI:57705"/>
    </ligand>
</feature>
<evidence type="ECO:0000256" key="18">
    <source>
        <dbReference type="HAMAP-Rule" id="MF_01631"/>
    </source>
</evidence>
<dbReference type="InterPro" id="IPR029044">
    <property type="entry name" value="Nucleotide-diphossugar_trans"/>
</dbReference>
<evidence type="ECO:0000256" key="1">
    <source>
        <dbReference type="ARBA" id="ARBA00004496"/>
    </source>
</evidence>
<comment type="function">
    <text evidence="17 18">Catalyzes the last two sequential reactions in the de novo biosynthetic pathway for UDP-N-acetylglucosamine (UDP-GlcNAc). The C-terminal domain catalyzes the transfer of acetyl group from acetyl coenzyme A to glucosamine-1-phosphate (GlcN-1-P) to produce N-acetylglucosamine-1-phosphate (GlcNAc-1-P), which is converted into UDP-GlcNAc by the transfer of uridine 5-monophosphate (from uridine 5-triphosphate), a reaction catalyzed by the N-terminal domain.</text>
</comment>
<feature type="binding site" evidence="18">
    <location>
        <position position="377"/>
    </location>
    <ligand>
        <name>UDP-N-acetyl-alpha-D-glucosamine</name>
        <dbReference type="ChEBI" id="CHEBI:57705"/>
    </ligand>
</feature>
<comment type="subcellular location">
    <subcellularLocation>
        <location evidence="1 18">Cytoplasm</location>
    </subcellularLocation>
</comment>
<feature type="binding site" evidence="18">
    <location>
        <position position="440"/>
    </location>
    <ligand>
        <name>acetyl-CoA</name>
        <dbReference type="ChEBI" id="CHEBI:57288"/>
    </ligand>
</feature>
<feature type="binding site" evidence="18">
    <location>
        <begin position="78"/>
        <end position="79"/>
    </location>
    <ligand>
        <name>UDP-N-acetyl-alpha-D-glucosamine</name>
        <dbReference type="ChEBI" id="CHEBI:57705"/>
    </ligand>
</feature>
<feature type="binding site" evidence="18">
    <location>
        <position position="140"/>
    </location>
    <ligand>
        <name>UDP-N-acetyl-alpha-D-glucosamine</name>
        <dbReference type="ChEBI" id="CHEBI:57705"/>
    </ligand>
</feature>
<dbReference type="GO" id="GO:0071555">
    <property type="term" value="P:cell wall organization"/>
    <property type="evidence" value="ECO:0007669"/>
    <property type="project" value="UniProtKB-KW"/>
</dbReference>
<organism evidence="20 21">
    <name type="scientific">Marinithermus hydrothermalis (strain DSM 14884 / JCM 11576 / T1)</name>
    <dbReference type="NCBI Taxonomy" id="869210"/>
    <lineage>
        <taxon>Bacteria</taxon>
        <taxon>Thermotogati</taxon>
        <taxon>Deinococcota</taxon>
        <taxon>Deinococci</taxon>
        <taxon>Thermales</taxon>
        <taxon>Thermaceae</taxon>
        <taxon>Marinithermus</taxon>
    </lineage>
</organism>
<keyword evidence="8 18" id="KW-0677">Repeat</keyword>
<dbReference type="InterPro" id="IPR025877">
    <property type="entry name" value="MobA-like_NTP_Trfase"/>
</dbReference>
<reference evidence="20 21" key="1">
    <citation type="journal article" date="2012" name="Stand. Genomic Sci.">
        <title>Complete genome sequence of the aerobic, heterotroph Marinithermus hydrothermalis type strain (T1(T)) from a deep-sea hydrothermal vent chimney.</title>
        <authorList>
            <person name="Copeland A."/>
            <person name="Gu W."/>
            <person name="Yasawong M."/>
            <person name="Lapidus A."/>
            <person name="Lucas S."/>
            <person name="Deshpande S."/>
            <person name="Pagani I."/>
            <person name="Tapia R."/>
            <person name="Cheng J.F."/>
            <person name="Goodwin L.A."/>
            <person name="Pitluck S."/>
            <person name="Liolios K."/>
            <person name="Ivanova N."/>
            <person name="Mavromatis K."/>
            <person name="Mikhailova N."/>
            <person name="Pati A."/>
            <person name="Chen A."/>
            <person name="Palaniappan K."/>
            <person name="Land M."/>
            <person name="Pan C."/>
            <person name="Brambilla E.M."/>
            <person name="Rohde M."/>
            <person name="Tindall B.J."/>
            <person name="Sikorski J."/>
            <person name="Goker M."/>
            <person name="Detter J.C."/>
            <person name="Bristow J."/>
            <person name="Eisen J.A."/>
            <person name="Markowitz V."/>
            <person name="Hugenholtz P."/>
            <person name="Kyrpides N.C."/>
            <person name="Klenk H.P."/>
            <person name="Woyke T."/>
        </authorList>
    </citation>
    <scope>NUCLEOTIDE SEQUENCE [LARGE SCALE GENOMIC DNA]</scope>
    <source>
        <strain evidence="21">DSM 14884 / JCM 11576 / T1</strain>
    </source>
</reference>
<dbReference type="GO" id="GO:0016020">
    <property type="term" value="C:membrane"/>
    <property type="evidence" value="ECO:0007669"/>
    <property type="project" value="GOC"/>
</dbReference>
<dbReference type="Gene3D" id="3.90.550.10">
    <property type="entry name" value="Spore Coat Polysaccharide Biosynthesis Protein SpsA, Chain A"/>
    <property type="match status" value="1"/>
</dbReference>
<dbReference type="GO" id="GO:0003977">
    <property type="term" value="F:UDP-N-acetylglucosamine diphosphorylase activity"/>
    <property type="evidence" value="ECO:0007669"/>
    <property type="project" value="UniProtKB-UniRule"/>
</dbReference>
<dbReference type="SUPFAM" id="SSF53448">
    <property type="entry name" value="Nucleotide-diphospho-sugar transferases"/>
    <property type="match status" value="1"/>
</dbReference>
<comment type="catalytic activity">
    <reaction evidence="16 18">
        <text>N-acetyl-alpha-D-glucosamine 1-phosphate + UTP + H(+) = UDP-N-acetyl-alpha-D-glucosamine + diphosphate</text>
        <dbReference type="Rhea" id="RHEA:13509"/>
        <dbReference type="ChEBI" id="CHEBI:15378"/>
        <dbReference type="ChEBI" id="CHEBI:33019"/>
        <dbReference type="ChEBI" id="CHEBI:46398"/>
        <dbReference type="ChEBI" id="CHEBI:57705"/>
        <dbReference type="ChEBI" id="CHEBI:57776"/>
        <dbReference type="EC" id="2.7.7.23"/>
    </reaction>
</comment>
<dbReference type="GO" id="GO:0006048">
    <property type="term" value="P:UDP-N-acetylglucosamine biosynthetic process"/>
    <property type="evidence" value="ECO:0007669"/>
    <property type="project" value="UniProtKB-UniPathway"/>
</dbReference>
<sequence>MKHAVVILAAGTGTRMKSRLPKVLHPLLGKPMVAYAVEAAIESGAERVVVVVGHGAEAVQTALADYPVVFAHQAEQLGTAHALMQAEQALEGFEGRVLVTYGDTPLLSGQTLARLAGALEAREAGMVLLSLVLEDPTGYGRVLRGADGSVHAVVEEKDAGPEEKRVREVNSGVYAFDANLWAYLKEVRNHNASGEYYLTDLVQIYRAHGHRVVALEGEDPAELLGVNTRAHLAEVERILLERLRRAWMLRGVRMIQPETIYLEPTVELARDVTLWPGVILRGRTRIGEGSVVGAYSVLVDTVVEADAEVRGHTVAEGAVIRAGAGAGPFARLRPGAELEAGAHVGNFVEVKNARIGPGAKAGHLAYLGDAEVGEGANIGAGMITANYDGKRKHRTRIGKGAFIGSNAVLVAPVEVGDGALVGAGSVITQDVPAGALGVARGRQRNIEGYAERKRREE</sequence>
<evidence type="ECO:0000256" key="3">
    <source>
        <dbReference type="ARBA" id="ARBA00007947"/>
    </source>
</evidence>
<evidence type="ECO:0000313" key="21">
    <source>
        <dbReference type="Proteomes" id="UP000007030"/>
    </source>
</evidence>
<name>F2NLP9_MARHT</name>
<feature type="binding site" evidence="18">
    <location>
        <position position="405"/>
    </location>
    <ligand>
        <name>acetyl-CoA</name>
        <dbReference type="ChEBI" id="CHEBI:57288"/>
    </ligand>
</feature>
<dbReference type="Pfam" id="PF12804">
    <property type="entry name" value="NTP_transf_3"/>
    <property type="match status" value="1"/>
</dbReference>
<dbReference type="STRING" id="869210.Marky_0116"/>
<feature type="binding site" evidence="18">
    <location>
        <position position="380"/>
    </location>
    <ligand>
        <name>acetyl-CoA</name>
        <dbReference type="ChEBI" id="CHEBI:57288"/>
    </ligand>
</feature>
<feature type="domain" description="MobA-like NTP transferase" evidence="19">
    <location>
        <begin position="5"/>
        <end position="128"/>
    </location>
</feature>
<feature type="region of interest" description="Pyrophosphorylase" evidence="18">
    <location>
        <begin position="1"/>
        <end position="229"/>
    </location>
</feature>
<dbReference type="PANTHER" id="PTHR43584">
    <property type="entry name" value="NUCLEOTIDYL TRANSFERASE"/>
    <property type="match status" value="1"/>
</dbReference>
<gene>
    <name evidence="18" type="primary">glmU</name>
    <name evidence="20" type="ordered locus">Marky_0116</name>
</gene>